<feature type="compositionally biased region" description="Polar residues" evidence="1">
    <location>
        <begin position="35"/>
        <end position="44"/>
    </location>
</feature>
<dbReference type="AlphaFoldDB" id="A0A9W4NJX7"/>
<organism evidence="2 3">
    <name type="scientific">Penicillium salamii</name>
    <dbReference type="NCBI Taxonomy" id="1612424"/>
    <lineage>
        <taxon>Eukaryota</taxon>
        <taxon>Fungi</taxon>
        <taxon>Dikarya</taxon>
        <taxon>Ascomycota</taxon>
        <taxon>Pezizomycotina</taxon>
        <taxon>Eurotiomycetes</taxon>
        <taxon>Eurotiomycetidae</taxon>
        <taxon>Eurotiales</taxon>
        <taxon>Aspergillaceae</taxon>
        <taxon>Penicillium</taxon>
    </lineage>
</organism>
<dbReference type="EMBL" id="CAJVPD010000232">
    <property type="protein sequence ID" value="CAG8376448.1"/>
    <property type="molecule type" value="Genomic_DNA"/>
</dbReference>
<proteinExistence type="predicted"/>
<accession>A0A9W4NJX7</accession>
<dbReference type="OrthoDB" id="7881616at2759"/>
<comment type="caution">
    <text evidence="2">The sequence shown here is derived from an EMBL/GenBank/DDBJ whole genome shotgun (WGS) entry which is preliminary data.</text>
</comment>
<name>A0A9W4NJX7_9EURO</name>
<evidence type="ECO:0000313" key="2">
    <source>
        <dbReference type="EMBL" id="CAG8376448.1"/>
    </source>
</evidence>
<sequence>MVQDLNLVNSTIKKMQKHKNPVSKSRRIIKGASKSPLSSIQGNSKIRRRCTDESRVDIRFDIRSTRVQDY</sequence>
<feature type="compositionally biased region" description="Basic residues" evidence="1">
    <location>
        <begin position="14"/>
        <end position="29"/>
    </location>
</feature>
<evidence type="ECO:0000256" key="1">
    <source>
        <dbReference type="SAM" id="MobiDB-lite"/>
    </source>
</evidence>
<reference evidence="2" key="1">
    <citation type="submission" date="2021-07" db="EMBL/GenBank/DDBJ databases">
        <authorList>
            <person name="Branca A.L. A."/>
        </authorList>
    </citation>
    <scope>NUCLEOTIDE SEQUENCE</scope>
</reference>
<dbReference type="Proteomes" id="UP001152592">
    <property type="component" value="Unassembled WGS sequence"/>
</dbReference>
<protein>
    <submittedName>
        <fullName evidence="2">Uncharacterized protein</fullName>
    </submittedName>
</protein>
<feature type="region of interest" description="Disordered" evidence="1">
    <location>
        <begin position="9"/>
        <end position="48"/>
    </location>
</feature>
<evidence type="ECO:0000313" key="3">
    <source>
        <dbReference type="Proteomes" id="UP001152592"/>
    </source>
</evidence>
<gene>
    <name evidence="2" type="ORF">PSALAMII_LOCUS5209</name>
</gene>